<dbReference type="GeneID" id="18820889"/>
<protein>
    <submittedName>
        <fullName evidence="2">Uncharacterized protein</fullName>
    </submittedName>
</protein>
<gene>
    <name evidence="2" type="ORF">SERLADRAFT_476867</name>
</gene>
<evidence type="ECO:0000313" key="2">
    <source>
        <dbReference type="EMBL" id="EGO20566.1"/>
    </source>
</evidence>
<feature type="compositionally biased region" description="Basic and acidic residues" evidence="1">
    <location>
        <begin position="103"/>
        <end position="126"/>
    </location>
</feature>
<accession>F8P808</accession>
<feature type="compositionally biased region" description="Polar residues" evidence="1">
    <location>
        <begin position="75"/>
        <end position="102"/>
    </location>
</feature>
<dbReference type="Proteomes" id="UP000008064">
    <property type="component" value="Unassembled WGS sequence"/>
</dbReference>
<reference evidence="2" key="1">
    <citation type="submission" date="2011-04" db="EMBL/GenBank/DDBJ databases">
        <title>Evolution of plant cell wall degrading machinery underlies the functional diversity of forest fungi.</title>
        <authorList>
            <consortium name="US DOE Joint Genome Institute (JGI-PGF)"/>
            <person name="Eastwood D.C."/>
            <person name="Floudas D."/>
            <person name="Binder M."/>
            <person name="Majcherczyk A."/>
            <person name="Schneider P."/>
            <person name="Aerts A."/>
            <person name="Asiegbu F.O."/>
            <person name="Baker S.E."/>
            <person name="Barry K."/>
            <person name="Bendiksby M."/>
            <person name="Blumentritt M."/>
            <person name="Coutinho P.M."/>
            <person name="Cullen D."/>
            <person name="Cullen D."/>
            <person name="Gathman A."/>
            <person name="Goodell B."/>
            <person name="Henrissat B."/>
            <person name="Ihrmark K."/>
            <person name="Kauserud H."/>
            <person name="Kohler A."/>
            <person name="LaButti K."/>
            <person name="Lapidus A."/>
            <person name="Lavin J.L."/>
            <person name="Lee Y.-H."/>
            <person name="Lindquist E."/>
            <person name="Lilly W."/>
            <person name="Lucas S."/>
            <person name="Morin E."/>
            <person name="Murat C."/>
            <person name="Oguiza J.A."/>
            <person name="Park J."/>
            <person name="Pisabarro A.G."/>
            <person name="Riley R."/>
            <person name="Rosling A."/>
            <person name="Salamov A."/>
            <person name="Schmidt O."/>
            <person name="Schmutz J."/>
            <person name="Skrede I."/>
            <person name="Stenlid J."/>
            <person name="Wiebenga A."/>
            <person name="Xie X."/>
            <person name="Kues U."/>
            <person name="Hibbett D.S."/>
            <person name="Hoffmeister D."/>
            <person name="Hogberg N."/>
            <person name="Martin F."/>
            <person name="Grigoriev I.V."/>
            <person name="Watkinson S.C."/>
        </authorList>
    </citation>
    <scope>NUCLEOTIDE SEQUENCE</scope>
    <source>
        <strain evidence="2">S7.9</strain>
    </source>
</reference>
<organism>
    <name type="scientific">Serpula lacrymans var. lacrymans (strain S7.9)</name>
    <name type="common">Dry rot fungus</name>
    <dbReference type="NCBI Taxonomy" id="578457"/>
    <lineage>
        <taxon>Eukaryota</taxon>
        <taxon>Fungi</taxon>
        <taxon>Dikarya</taxon>
        <taxon>Basidiomycota</taxon>
        <taxon>Agaricomycotina</taxon>
        <taxon>Agaricomycetes</taxon>
        <taxon>Agaricomycetidae</taxon>
        <taxon>Boletales</taxon>
        <taxon>Coniophorineae</taxon>
        <taxon>Serpulaceae</taxon>
        <taxon>Serpula</taxon>
    </lineage>
</organism>
<dbReference type="KEGG" id="sla:SERLADRAFT_476867"/>
<evidence type="ECO:0000256" key="1">
    <source>
        <dbReference type="SAM" id="MobiDB-lite"/>
    </source>
</evidence>
<sequence length="140" mass="15440">MIPQNPYSRMKGTHKLPAVPSPNLPAPSPLSLYERPPVGVKSGLQRAPFLPLAEPPVPVATITREESALLPSDDVQINPSTPKSSVNQSHQSQKPCSISSTTCKRDFTPYFAFEREQQERESEREQGIPPSLSRTTRVHG</sequence>
<dbReference type="AlphaFoldDB" id="F8P808"/>
<feature type="region of interest" description="Disordered" evidence="1">
    <location>
        <begin position="68"/>
        <end position="140"/>
    </location>
</feature>
<feature type="region of interest" description="Disordered" evidence="1">
    <location>
        <begin position="1"/>
        <end position="30"/>
    </location>
</feature>
<dbReference type="HOGENOM" id="CLU_1836348_0_0_1"/>
<proteinExistence type="predicted"/>
<dbReference type="RefSeq" id="XP_007322532.1">
    <property type="nucleotide sequence ID" value="XM_007322470.1"/>
</dbReference>
<name>F8P808_SERL9</name>
<feature type="compositionally biased region" description="Pro residues" evidence="1">
    <location>
        <begin position="19"/>
        <end position="28"/>
    </location>
</feature>
<dbReference type="EMBL" id="GL945440">
    <property type="protein sequence ID" value="EGO20566.1"/>
    <property type="molecule type" value="Genomic_DNA"/>
</dbReference>